<evidence type="ECO:0000313" key="2">
    <source>
        <dbReference type="EMBL" id="MYM18885.1"/>
    </source>
</evidence>
<evidence type="ECO:0000313" key="3">
    <source>
        <dbReference type="Proteomes" id="UP000469215"/>
    </source>
</evidence>
<dbReference type="SUPFAM" id="SSF50475">
    <property type="entry name" value="FMN-binding split barrel"/>
    <property type="match status" value="1"/>
</dbReference>
<accession>A0A6N9H4M4</accession>
<keyword evidence="3" id="KW-1185">Reference proteome</keyword>
<protein>
    <submittedName>
        <fullName evidence="2">Pyridoxamine 5'-phosphate oxidase family protein</fullName>
    </submittedName>
</protein>
<reference evidence="2 3" key="1">
    <citation type="submission" date="2020-01" db="EMBL/GenBank/DDBJ databases">
        <authorList>
            <person name="Deng T."/>
        </authorList>
    </citation>
    <scope>NUCLEOTIDE SEQUENCE [LARGE SCALE GENOMIC DNA]</scope>
    <source>
        <strain evidence="2 3">5221</strain>
    </source>
</reference>
<proteinExistence type="predicted"/>
<organism evidence="2 3">
    <name type="scientific">Brevibacterium rongguiense</name>
    <dbReference type="NCBI Taxonomy" id="2695267"/>
    <lineage>
        <taxon>Bacteria</taxon>
        <taxon>Bacillati</taxon>
        <taxon>Actinomycetota</taxon>
        <taxon>Actinomycetes</taxon>
        <taxon>Micrococcales</taxon>
        <taxon>Brevibacteriaceae</taxon>
        <taxon>Brevibacterium</taxon>
    </lineage>
</organism>
<name>A0A6N9H4M4_9MICO</name>
<dbReference type="InterPro" id="IPR052917">
    <property type="entry name" value="Stress-Dev_Protein"/>
</dbReference>
<gene>
    <name evidence="2" type="ORF">GSY69_02525</name>
</gene>
<dbReference type="Gene3D" id="2.30.110.10">
    <property type="entry name" value="Electron Transport, Fmn-binding Protein, Chain A"/>
    <property type="match status" value="1"/>
</dbReference>
<dbReference type="EMBL" id="WWEQ01000006">
    <property type="protein sequence ID" value="MYM18885.1"/>
    <property type="molecule type" value="Genomic_DNA"/>
</dbReference>
<dbReference type="PANTHER" id="PTHR34818">
    <property type="entry name" value="PROTEIN BLI-3"/>
    <property type="match status" value="1"/>
</dbReference>
<dbReference type="Pfam" id="PF16242">
    <property type="entry name" value="Pyrid_ox_like"/>
    <property type="match status" value="1"/>
</dbReference>
<dbReference type="InterPro" id="IPR038725">
    <property type="entry name" value="YdaG_split_barrel_FMN-bd"/>
</dbReference>
<dbReference type="RefSeq" id="WP_160952326.1">
    <property type="nucleotide sequence ID" value="NZ_WWEQ01000006.1"/>
</dbReference>
<dbReference type="InterPro" id="IPR012349">
    <property type="entry name" value="Split_barrel_FMN-bd"/>
</dbReference>
<comment type="caution">
    <text evidence="2">The sequence shown here is derived from an EMBL/GenBank/DDBJ whole genome shotgun (WGS) entry which is preliminary data.</text>
</comment>
<dbReference type="AlphaFoldDB" id="A0A6N9H4M4"/>
<evidence type="ECO:0000259" key="1">
    <source>
        <dbReference type="Pfam" id="PF16242"/>
    </source>
</evidence>
<sequence length="161" mass="17160">MAETNTLDQADVVDILKRAGYLMLTTAGEGGKLLSHPMSPQQVTDDADVWFFVGLQGDQAVALRKDPHVNLAISEAGNWLSVSGQVQFVDDQAKIDELWNDEAGAYFEGGRQDPNLGLMKVITDSAQHWGMTGGKLSAVAQMVKAKVTGDRPGGGSATTEL</sequence>
<feature type="domain" description="General stress protein FMN-binding split barrel" evidence="1">
    <location>
        <begin position="10"/>
        <end position="152"/>
    </location>
</feature>
<dbReference type="PANTHER" id="PTHR34818:SF1">
    <property type="entry name" value="PROTEIN BLI-3"/>
    <property type="match status" value="1"/>
</dbReference>
<dbReference type="Proteomes" id="UP000469215">
    <property type="component" value="Unassembled WGS sequence"/>
</dbReference>